<reference evidence="1" key="2">
    <citation type="journal article" date="2014" name="Int. J. Syst. Evol. Microbiol.">
        <title>Complete genome of a new Firmicutes species belonging to the dominant human colonic microbiota ('Ruminococcus bicirculans') reveals two chromosomes and a selective capacity to utilize plant glucans.</title>
        <authorList>
            <consortium name="NISC Comparative Sequencing Program"/>
            <person name="Wegmann U."/>
            <person name="Louis P."/>
            <person name="Goesmann A."/>
            <person name="Henrissat B."/>
            <person name="Duncan S.H."/>
            <person name="Flint H.J."/>
        </authorList>
    </citation>
    <scope>NUCLEOTIDE SEQUENCE</scope>
    <source>
        <strain evidence="1">CCM 7403</strain>
    </source>
</reference>
<sequence length="118" mass="13230">MEFTDVTAREFDALVEEALDAVPAELAGLVRNVVVLVEDEAPDDDPDLLGYYDGLALTERPANHSGALPDRILLFRRPLIEMCEDRDHLVEEIGITVVHEIAHHFGIDDRRLHDLGYA</sequence>
<dbReference type="KEGG" id="ndp:E2C04_02415"/>
<reference evidence="4" key="3">
    <citation type="journal article" date="2019" name="Int. J. Syst. Evol. Microbiol.">
        <title>The Global Catalogue of Microorganisms (GCM) 10K type strain sequencing project: providing services to taxonomists for standard genome sequencing and annotation.</title>
        <authorList>
            <consortium name="The Broad Institute Genomics Platform"/>
            <consortium name="The Broad Institute Genome Sequencing Center for Infectious Disease"/>
            <person name="Wu L."/>
            <person name="Ma J."/>
        </authorList>
    </citation>
    <scope>NUCLEOTIDE SEQUENCE [LARGE SCALE GENOMIC DNA]</scope>
    <source>
        <strain evidence="4">CCM 7403</strain>
    </source>
</reference>
<gene>
    <name evidence="2" type="ORF">E2C04_02415</name>
    <name evidence="1" type="ORF">GCM10007231_03060</name>
</gene>
<name>A0A4P7UAP9_9ACTN</name>
<keyword evidence="4" id="KW-1185">Reference proteome</keyword>
<dbReference type="Gene3D" id="3.30.2010.20">
    <property type="match status" value="1"/>
</dbReference>
<reference evidence="1" key="5">
    <citation type="submission" date="2024-05" db="EMBL/GenBank/DDBJ databases">
        <authorList>
            <person name="Sun Q."/>
            <person name="Sedlacek I."/>
        </authorList>
    </citation>
    <scope>NUCLEOTIDE SEQUENCE</scope>
    <source>
        <strain evidence="1">CCM 7403</strain>
    </source>
</reference>
<proteinExistence type="predicted"/>
<dbReference type="InterPro" id="IPR038555">
    <property type="entry name" value="Zincin_1_sf"/>
</dbReference>
<dbReference type="Proteomes" id="UP000297025">
    <property type="component" value="Chromosome"/>
</dbReference>
<dbReference type="Pfam" id="PF06262">
    <property type="entry name" value="Zincin_1"/>
    <property type="match status" value="1"/>
</dbReference>
<reference evidence="2 3" key="1">
    <citation type="journal article" date="2008" name="Int. J. Syst. Evol. Microbiol.">
        <title>Nocardioides daphniae sp. nov., isolated from Daphnia cucullata (Crustacea: Cladocera).</title>
        <authorList>
            <person name="Toth E.M."/>
            <person name="Keki Z."/>
            <person name="Homonnay Z.G."/>
            <person name="Borsodi A.K."/>
            <person name="Marialigeti K."/>
            <person name="Schumann P."/>
        </authorList>
    </citation>
    <scope>NUCLEOTIDE SEQUENCE [LARGE SCALE GENOMIC DNA]</scope>
    <source>
        <strain evidence="2 3">JCM 16608</strain>
    </source>
</reference>
<dbReference type="InterPro" id="IPR010428">
    <property type="entry name" value="Zincin_1"/>
</dbReference>
<accession>A0A4P7UAP9</accession>
<dbReference type="RefSeq" id="WP_135831394.1">
    <property type="nucleotide sequence ID" value="NZ_BMCK01000001.1"/>
</dbReference>
<evidence type="ECO:0000313" key="3">
    <source>
        <dbReference type="Proteomes" id="UP000297025"/>
    </source>
</evidence>
<evidence type="ECO:0000313" key="2">
    <source>
        <dbReference type="EMBL" id="QCC76345.1"/>
    </source>
</evidence>
<dbReference type="OrthoDB" id="9806895at2"/>
<evidence type="ECO:0000313" key="1">
    <source>
        <dbReference type="EMBL" id="GGD07735.1"/>
    </source>
</evidence>
<dbReference type="EMBL" id="BMCK01000001">
    <property type="protein sequence ID" value="GGD07735.1"/>
    <property type="molecule type" value="Genomic_DNA"/>
</dbReference>
<dbReference type="EMBL" id="CP038462">
    <property type="protein sequence ID" value="QCC76345.1"/>
    <property type="molecule type" value="Genomic_DNA"/>
</dbReference>
<protein>
    <submittedName>
        <fullName evidence="2">Metallopeptidase family protein</fullName>
    </submittedName>
</protein>
<dbReference type="SUPFAM" id="SSF55486">
    <property type="entry name" value="Metalloproteases ('zincins'), catalytic domain"/>
    <property type="match status" value="1"/>
</dbReference>
<evidence type="ECO:0000313" key="4">
    <source>
        <dbReference type="Proteomes" id="UP000630594"/>
    </source>
</evidence>
<dbReference type="Proteomes" id="UP000630594">
    <property type="component" value="Unassembled WGS sequence"/>
</dbReference>
<dbReference type="AlphaFoldDB" id="A0A4P7UAP9"/>
<organism evidence="2 3">
    <name type="scientific">Nocardioides daphniae</name>
    <dbReference type="NCBI Taxonomy" id="402297"/>
    <lineage>
        <taxon>Bacteria</taxon>
        <taxon>Bacillati</taxon>
        <taxon>Actinomycetota</taxon>
        <taxon>Actinomycetes</taxon>
        <taxon>Propionibacteriales</taxon>
        <taxon>Nocardioidaceae</taxon>
        <taxon>Nocardioides</taxon>
    </lineage>
</organism>
<dbReference type="CDD" id="cd12952">
    <property type="entry name" value="MMP_ACEL2062"/>
    <property type="match status" value="1"/>
</dbReference>
<reference evidence="2" key="4">
    <citation type="submission" date="2019-03" db="EMBL/GenBank/DDBJ databases">
        <authorList>
            <person name="Huang Y."/>
        </authorList>
    </citation>
    <scope>NUCLEOTIDE SEQUENCE</scope>
    <source>
        <strain evidence="2">JCM 16608</strain>
    </source>
</reference>